<evidence type="ECO:0000256" key="4">
    <source>
        <dbReference type="ARBA" id="ARBA00023002"/>
    </source>
</evidence>
<sequence>MAYHVAIHWPDFLQKYWQKQPVVLRRALFPFVDPLSADELAGLAMEELIDSRLVSRQQGKWHVQHGPFESFDHLGECDWSLLVQAVDHWHPVAAGLMEPFRSLPNWRLDDLMISFSVPGGGVGPHIDQYDVFIIQGMGRRRWRVGAKGDHPQVCPHPGLLQVADFTPIIDAELEAGDILYIPPGFPHDGYALEPALNYSVGFRAPNQRELFSHFADYLLQQDGGNQRYSDPELQPSTAAGCIQNHEVQQLRDMMQALLTHDDFAHQLAQSLSEAKHELALEPVEPPFTEGEIYDRLEAGERLVRLGGLRALYLEGEELVCFINGEAFSVPDGAFALIKLLCDQTVTMPNQLDAYLSQPEVLAWLSMLINSGYWYFEADMQSEDEA</sequence>
<dbReference type="InterPro" id="IPR046799">
    <property type="entry name" value="ROXA-like_wH"/>
</dbReference>
<keyword evidence="8" id="KW-1185">Reference proteome</keyword>
<evidence type="ECO:0000259" key="6">
    <source>
        <dbReference type="PROSITE" id="PS51184"/>
    </source>
</evidence>
<evidence type="ECO:0000256" key="3">
    <source>
        <dbReference type="ARBA" id="ARBA00022964"/>
    </source>
</evidence>
<feature type="domain" description="JmjC" evidence="6">
    <location>
        <begin position="92"/>
        <end position="219"/>
    </location>
</feature>
<reference evidence="8" key="1">
    <citation type="journal article" date="2019" name="Int. J. Syst. Evol. Microbiol.">
        <title>The Global Catalogue of Microorganisms (GCM) 10K type strain sequencing project: providing services to taxonomists for standard genome sequencing and annotation.</title>
        <authorList>
            <consortium name="The Broad Institute Genomics Platform"/>
            <consortium name="The Broad Institute Genome Sequencing Center for Infectious Disease"/>
            <person name="Wu L."/>
            <person name="Ma J."/>
        </authorList>
    </citation>
    <scope>NUCLEOTIDE SEQUENCE [LARGE SCALE GENOMIC DNA]</scope>
    <source>
        <strain evidence="8">CCUG 54939</strain>
    </source>
</reference>
<dbReference type="PROSITE" id="PS51184">
    <property type="entry name" value="JMJC"/>
    <property type="match status" value="1"/>
</dbReference>
<dbReference type="Gene3D" id="3.40.366.30">
    <property type="entry name" value="50S ribosomal protein L16 arginine hydroxylase, Chain A, Domain 2"/>
    <property type="match status" value="1"/>
</dbReference>
<dbReference type="EMBL" id="JBHSAF010000010">
    <property type="protein sequence ID" value="MFC3913690.1"/>
    <property type="molecule type" value="Genomic_DNA"/>
</dbReference>
<comment type="caution">
    <text evidence="7">The sequence shown here is derived from an EMBL/GenBank/DDBJ whole genome shotgun (WGS) entry which is preliminary data.</text>
</comment>
<dbReference type="Gene3D" id="2.60.120.650">
    <property type="entry name" value="Cupin"/>
    <property type="match status" value="1"/>
</dbReference>
<keyword evidence="4" id="KW-0560">Oxidoreductase</keyword>
<evidence type="ECO:0000256" key="1">
    <source>
        <dbReference type="ARBA" id="ARBA00001954"/>
    </source>
</evidence>
<dbReference type="RefSeq" id="WP_377152086.1">
    <property type="nucleotide sequence ID" value="NZ_JBHSAF010000010.1"/>
</dbReference>
<evidence type="ECO:0000313" key="7">
    <source>
        <dbReference type="EMBL" id="MFC3913690.1"/>
    </source>
</evidence>
<dbReference type="SUPFAM" id="SSF51197">
    <property type="entry name" value="Clavaminate synthase-like"/>
    <property type="match status" value="1"/>
</dbReference>
<dbReference type="Pfam" id="PF20514">
    <property type="entry name" value="WHD_ROXA"/>
    <property type="match status" value="1"/>
</dbReference>
<evidence type="ECO:0000256" key="2">
    <source>
        <dbReference type="ARBA" id="ARBA00022723"/>
    </source>
</evidence>
<keyword evidence="3" id="KW-0223">Dioxygenase</keyword>
<gene>
    <name evidence="7" type="ORF">ACFOSS_09440</name>
</gene>
<comment type="cofactor">
    <cofactor evidence="1">
        <name>Fe(2+)</name>
        <dbReference type="ChEBI" id="CHEBI:29033"/>
    </cofactor>
</comment>
<evidence type="ECO:0000313" key="8">
    <source>
        <dbReference type="Proteomes" id="UP001595692"/>
    </source>
</evidence>
<organism evidence="7 8">
    <name type="scientific">Pseudaeromonas sharmana</name>
    <dbReference type="NCBI Taxonomy" id="328412"/>
    <lineage>
        <taxon>Bacteria</taxon>
        <taxon>Pseudomonadati</taxon>
        <taxon>Pseudomonadota</taxon>
        <taxon>Gammaproteobacteria</taxon>
        <taxon>Aeromonadales</taxon>
        <taxon>Aeromonadaceae</taxon>
        <taxon>Pseudaeromonas</taxon>
    </lineage>
</organism>
<dbReference type="InterPro" id="IPR039994">
    <property type="entry name" value="NO66-like"/>
</dbReference>
<name>A0ABV8CNA6_9GAMM</name>
<proteinExistence type="predicted"/>
<dbReference type="InterPro" id="IPR003347">
    <property type="entry name" value="JmjC_dom"/>
</dbReference>
<dbReference type="PANTHER" id="PTHR13096:SF8">
    <property type="entry name" value="RIBOSOMAL OXYGENASE 1"/>
    <property type="match status" value="1"/>
</dbReference>
<keyword evidence="2" id="KW-0479">Metal-binding</keyword>
<protein>
    <submittedName>
        <fullName evidence="7">JmjC domain-containing protein</fullName>
    </submittedName>
</protein>
<dbReference type="Proteomes" id="UP001595692">
    <property type="component" value="Unassembled WGS sequence"/>
</dbReference>
<keyword evidence="5" id="KW-0408">Iron</keyword>
<dbReference type="SMART" id="SM00558">
    <property type="entry name" value="JmjC"/>
    <property type="match status" value="1"/>
</dbReference>
<accession>A0ABV8CNA6</accession>
<dbReference type="Pfam" id="PF08007">
    <property type="entry name" value="JmjC_2"/>
    <property type="match status" value="1"/>
</dbReference>
<dbReference type="PANTHER" id="PTHR13096">
    <property type="entry name" value="MINA53 MYC INDUCED NUCLEAR ANTIGEN"/>
    <property type="match status" value="1"/>
</dbReference>
<evidence type="ECO:0000256" key="5">
    <source>
        <dbReference type="ARBA" id="ARBA00023004"/>
    </source>
</evidence>